<dbReference type="EC" id="1.4.99.-" evidence="8"/>
<keyword evidence="3 8" id="KW-0285">Flavoprotein</keyword>
<dbReference type="Proteomes" id="UP000036277">
    <property type="component" value="Unassembled WGS sequence"/>
</dbReference>
<proteinExistence type="inferred from homology"/>
<dbReference type="InterPro" id="IPR006076">
    <property type="entry name" value="FAD-dep_OxRdtase"/>
</dbReference>
<dbReference type="AlphaFoldDB" id="A0A0J5FWI0"/>
<evidence type="ECO:0000256" key="1">
    <source>
        <dbReference type="ARBA" id="ARBA00001974"/>
    </source>
</evidence>
<dbReference type="SUPFAM" id="SSF51905">
    <property type="entry name" value="FAD/NAD(P)-binding domain"/>
    <property type="match status" value="1"/>
</dbReference>
<evidence type="ECO:0000256" key="7">
    <source>
        <dbReference type="ARBA" id="ARBA00071847"/>
    </source>
</evidence>
<dbReference type="Gene3D" id="3.30.9.10">
    <property type="entry name" value="D-Amino Acid Oxidase, subunit A, domain 2"/>
    <property type="match status" value="1"/>
</dbReference>
<organism evidence="10 11">
    <name type="scientific">Xenorhabdus khoisanae</name>
    <dbReference type="NCBI Taxonomy" id="880157"/>
    <lineage>
        <taxon>Bacteria</taxon>
        <taxon>Pseudomonadati</taxon>
        <taxon>Pseudomonadota</taxon>
        <taxon>Gammaproteobacteria</taxon>
        <taxon>Enterobacterales</taxon>
        <taxon>Morganellaceae</taxon>
        <taxon>Xenorhabdus</taxon>
    </lineage>
</organism>
<dbReference type="InterPro" id="IPR036188">
    <property type="entry name" value="FAD/NAD-bd_sf"/>
</dbReference>
<keyword evidence="4 8" id="KW-0274">FAD</keyword>
<protein>
    <recommendedName>
        <fullName evidence="7 8">D-amino acid dehydrogenase</fullName>
        <ecNumber evidence="8">1.4.99.-</ecNumber>
    </recommendedName>
</protein>
<dbReference type="FunFam" id="3.50.50.60:FF:000020">
    <property type="entry name" value="D-amino acid dehydrogenase"/>
    <property type="match status" value="1"/>
</dbReference>
<dbReference type="EMBL" id="LFCV01000023">
    <property type="protein sequence ID" value="KMJ46337.1"/>
    <property type="molecule type" value="Genomic_DNA"/>
</dbReference>
<gene>
    <name evidence="8" type="primary">dadA</name>
    <name evidence="10" type="ORF">AB204_04100</name>
</gene>
<dbReference type="InterPro" id="IPR023080">
    <property type="entry name" value="DadA"/>
</dbReference>
<dbReference type="RefSeq" id="WP_047962112.1">
    <property type="nucleotide sequence ID" value="NZ_CAWMBG010000023.1"/>
</dbReference>
<comment type="catalytic activity">
    <reaction evidence="6 8">
        <text>a D-alpha-amino acid + A + H2O = a 2-oxocarboxylate + AH2 + NH4(+)</text>
        <dbReference type="Rhea" id="RHEA:18125"/>
        <dbReference type="ChEBI" id="CHEBI:13193"/>
        <dbReference type="ChEBI" id="CHEBI:15377"/>
        <dbReference type="ChEBI" id="CHEBI:17499"/>
        <dbReference type="ChEBI" id="CHEBI:28938"/>
        <dbReference type="ChEBI" id="CHEBI:35179"/>
        <dbReference type="ChEBI" id="CHEBI:59871"/>
    </reaction>
</comment>
<accession>A0A0J5FWI0</accession>
<evidence type="ECO:0000259" key="9">
    <source>
        <dbReference type="Pfam" id="PF01266"/>
    </source>
</evidence>
<dbReference type="PANTHER" id="PTHR13847:SF280">
    <property type="entry name" value="D-AMINO ACID DEHYDROGENASE"/>
    <property type="match status" value="1"/>
</dbReference>
<comment type="caution">
    <text evidence="10">The sequence shown here is derived from an EMBL/GenBank/DDBJ whole genome shotgun (WGS) entry which is preliminary data.</text>
</comment>
<sequence>MKVLILGSGVIGVTSAWYLAQEGHEVIVIDRQNSAAEETSAGNAGQISPGYATPWGAPGIPLKAMKWIFQRHAPLAIRPDGSLFQLRWMWEMLRNCDANHYAMNKSRMVRLAEYSRDCIKQLRADTGIQYEGRQGGTLQLFRTAKQFDNAANDIAVLEQEGVPYRLLTAEQLATVEPALTHTFHKLTGGLQLPNDETGDCQIFTKTLAKMAEDTGVKFIFNKHVKQILVDGHKVSGIQCDDGIMTADHYVVAMGSYSTEILKNHVKIPVYPMKGYSLTMPIMDESRAPVSTVLDETYKIAITRFDDRIRVGGMAEVVGFNLNVLQHRCETLKMVVQDLYHNGGRIEEASFWAGLRPMTPDGTPIVGPTKYSNLYLNTGHGTLGWTMACGSGKLLADLISGKKPDIAADDLSVFRYINGFNIKVLPMKPHLHTA</sequence>
<keyword evidence="11" id="KW-1185">Reference proteome</keyword>
<dbReference type="OrthoDB" id="9805337at2"/>
<dbReference type="Gene3D" id="3.50.50.60">
    <property type="entry name" value="FAD/NAD(P)-binding domain"/>
    <property type="match status" value="2"/>
</dbReference>
<keyword evidence="5 8" id="KW-0560">Oxidoreductase</keyword>
<evidence type="ECO:0000256" key="6">
    <source>
        <dbReference type="ARBA" id="ARBA00047884"/>
    </source>
</evidence>
<evidence type="ECO:0000256" key="4">
    <source>
        <dbReference type="ARBA" id="ARBA00022827"/>
    </source>
</evidence>
<name>A0A0J5FWI0_9GAMM</name>
<reference evidence="10 11" key="1">
    <citation type="submission" date="2015-06" db="EMBL/GenBank/DDBJ databases">
        <title>Draft Whole-Genome Sequence of the Entomopathogenic Bacterium Xenorhabdus khoisanae.</title>
        <authorList>
            <person name="Naidoo S."/>
            <person name="Featherston J."/>
            <person name="Gray V.M."/>
        </authorList>
    </citation>
    <scope>NUCLEOTIDE SEQUENCE [LARGE SCALE GENOMIC DNA]</scope>
    <source>
        <strain evidence="10 11">MCB</strain>
    </source>
</reference>
<dbReference type="HAMAP" id="MF_01202">
    <property type="entry name" value="DadA"/>
    <property type="match status" value="1"/>
</dbReference>
<evidence type="ECO:0000313" key="11">
    <source>
        <dbReference type="Proteomes" id="UP000036277"/>
    </source>
</evidence>
<dbReference type="Pfam" id="PF01266">
    <property type="entry name" value="DAO"/>
    <property type="match status" value="1"/>
</dbReference>
<comment type="function">
    <text evidence="8">Oxidative deamination of D-amino acids.</text>
</comment>
<evidence type="ECO:0000256" key="8">
    <source>
        <dbReference type="HAMAP-Rule" id="MF_01202"/>
    </source>
</evidence>
<evidence type="ECO:0000256" key="3">
    <source>
        <dbReference type="ARBA" id="ARBA00022630"/>
    </source>
</evidence>
<dbReference type="NCBIfam" id="NF001933">
    <property type="entry name" value="PRK00711.1"/>
    <property type="match status" value="1"/>
</dbReference>
<evidence type="ECO:0000313" key="10">
    <source>
        <dbReference type="EMBL" id="KMJ46337.1"/>
    </source>
</evidence>
<feature type="binding site" evidence="8">
    <location>
        <begin position="3"/>
        <end position="17"/>
    </location>
    <ligand>
        <name>FAD</name>
        <dbReference type="ChEBI" id="CHEBI:57692"/>
    </ligand>
</feature>
<dbReference type="GO" id="GO:0005886">
    <property type="term" value="C:plasma membrane"/>
    <property type="evidence" value="ECO:0007669"/>
    <property type="project" value="TreeGrafter"/>
</dbReference>
<evidence type="ECO:0000256" key="2">
    <source>
        <dbReference type="ARBA" id="ARBA00009410"/>
    </source>
</evidence>
<comment type="similarity">
    <text evidence="2 8">Belongs to the DadA oxidoreductase family.</text>
</comment>
<dbReference type="GO" id="GO:0005737">
    <property type="term" value="C:cytoplasm"/>
    <property type="evidence" value="ECO:0007669"/>
    <property type="project" value="TreeGrafter"/>
</dbReference>
<dbReference type="GO" id="GO:0055130">
    <property type="term" value="P:D-alanine catabolic process"/>
    <property type="evidence" value="ECO:0007669"/>
    <property type="project" value="TreeGrafter"/>
</dbReference>
<dbReference type="SUPFAM" id="SSF54373">
    <property type="entry name" value="FAD-linked reductases, C-terminal domain"/>
    <property type="match status" value="1"/>
</dbReference>
<dbReference type="GO" id="GO:0008718">
    <property type="term" value="F:D-amino-acid dehydrogenase activity"/>
    <property type="evidence" value="ECO:0007669"/>
    <property type="project" value="UniProtKB-UniRule"/>
</dbReference>
<feature type="domain" description="FAD dependent oxidoreductase" evidence="9">
    <location>
        <begin position="2"/>
        <end position="397"/>
    </location>
</feature>
<dbReference type="PANTHER" id="PTHR13847">
    <property type="entry name" value="SARCOSINE DEHYDROGENASE-RELATED"/>
    <property type="match status" value="1"/>
</dbReference>
<dbReference type="STRING" id="880157.AB204_04100"/>
<evidence type="ECO:0000256" key="5">
    <source>
        <dbReference type="ARBA" id="ARBA00023002"/>
    </source>
</evidence>
<comment type="cofactor">
    <cofactor evidence="1 8">
        <name>FAD</name>
        <dbReference type="ChEBI" id="CHEBI:57692"/>
    </cofactor>
</comment>
<dbReference type="PATRIC" id="fig|880157.4.peg.855"/>